<reference evidence="2 3" key="1">
    <citation type="submission" date="2020-08" db="EMBL/GenBank/DDBJ databases">
        <title>Sequencing the genomes of 1000 actinobacteria strains.</title>
        <authorList>
            <person name="Klenk H.-P."/>
        </authorList>
    </citation>
    <scope>NUCLEOTIDE SEQUENCE [LARGE SCALE GENOMIC DNA]</scope>
    <source>
        <strain evidence="2 3">DSM 44936</strain>
    </source>
</reference>
<keyword evidence="3" id="KW-1185">Reference proteome</keyword>
<dbReference type="Proteomes" id="UP000555564">
    <property type="component" value="Unassembled WGS sequence"/>
</dbReference>
<proteinExistence type="predicted"/>
<evidence type="ECO:0000256" key="1">
    <source>
        <dbReference type="SAM" id="SignalP"/>
    </source>
</evidence>
<organism evidence="2 3">
    <name type="scientific">Sphaerisporangium rubeum</name>
    <dbReference type="NCBI Taxonomy" id="321317"/>
    <lineage>
        <taxon>Bacteria</taxon>
        <taxon>Bacillati</taxon>
        <taxon>Actinomycetota</taxon>
        <taxon>Actinomycetes</taxon>
        <taxon>Streptosporangiales</taxon>
        <taxon>Streptosporangiaceae</taxon>
        <taxon>Sphaerisporangium</taxon>
    </lineage>
</organism>
<feature type="signal peptide" evidence="1">
    <location>
        <begin position="1"/>
        <end position="22"/>
    </location>
</feature>
<feature type="chain" id="PRO_5039192081" evidence="1">
    <location>
        <begin position="23"/>
        <end position="126"/>
    </location>
</feature>
<comment type="caution">
    <text evidence="2">The sequence shown here is derived from an EMBL/GenBank/DDBJ whole genome shotgun (WGS) entry which is preliminary data.</text>
</comment>
<evidence type="ECO:0000313" key="3">
    <source>
        <dbReference type="Proteomes" id="UP000555564"/>
    </source>
</evidence>
<sequence length="126" mass="11783">MSDVKKHAALLAVVAAMTGGLAGLSVAGAPSAGASAVMGGWGGWGGGDAYDGDGDGGLPTGVLLADTDDVDRADDVGEDGIGFGTDLGVGTGLGLGLLGGGDAGVVTDDVENTPARASVNGLEAVA</sequence>
<dbReference type="RefSeq" id="WP_184986921.1">
    <property type="nucleotide sequence ID" value="NZ_BAAALO010000051.1"/>
</dbReference>
<name>A0A7X0IK73_9ACTN</name>
<protein>
    <submittedName>
        <fullName evidence="2">Uncharacterized protein</fullName>
    </submittedName>
</protein>
<dbReference type="EMBL" id="JACHIU010000001">
    <property type="protein sequence ID" value="MBB6476711.1"/>
    <property type="molecule type" value="Genomic_DNA"/>
</dbReference>
<dbReference type="AlphaFoldDB" id="A0A7X0IK73"/>
<keyword evidence="1" id="KW-0732">Signal</keyword>
<accession>A0A7X0IK73</accession>
<evidence type="ECO:0000313" key="2">
    <source>
        <dbReference type="EMBL" id="MBB6476711.1"/>
    </source>
</evidence>
<gene>
    <name evidence="2" type="ORF">BJ992_006142</name>
</gene>